<organism evidence="3 4">
    <name type="scientific">Undibacterium fentianense</name>
    <dbReference type="NCBI Taxonomy" id="2828728"/>
    <lineage>
        <taxon>Bacteria</taxon>
        <taxon>Pseudomonadati</taxon>
        <taxon>Pseudomonadota</taxon>
        <taxon>Betaproteobacteria</taxon>
        <taxon>Burkholderiales</taxon>
        <taxon>Oxalobacteraceae</taxon>
        <taxon>Undibacterium</taxon>
    </lineage>
</organism>
<dbReference type="CDD" id="cd07719">
    <property type="entry name" value="arylsulfatase_AtsA-like_MBL-fold"/>
    <property type="match status" value="1"/>
</dbReference>
<dbReference type="InterPro" id="IPR044094">
    <property type="entry name" value="AtsA-like_MBL-fold"/>
</dbReference>
<accession>A0A941E0P3</accession>
<dbReference type="PANTHER" id="PTHR46018">
    <property type="entry name" value="ZINC PHOSPHODIESTERASE ELAC PROTEIN 1"/>
    <property type="match status" value="1"/>
</dbReference>
<dbReference type="InterPro" id="IPR036866">
    <property type="entry name" value="RibonucZ/Hydroxyglut_hydro"/>
</dbReference>
<comment type="caution">
    <text evidence="3">The sequence shown here is derived from an EMBL/GenBank/DDBJ whole genome shotgun (WGS) entry which is preliminary data.</text>
</comment>
<dbReference type="Gene3D" id="3.60.15.10">
    <property type="entry name" value="Ribonuclease Z/Hydroxyacylglutathione hydrolase-like"/>
    <property type="match status" value="1"/>
</dbReference>
<evidence type="ECO:0000256" key="1">
    <source>
        <dbReference type="ARBA" id="ARBA00022801"/>
    </source>
</evidence>
<dbReference type="PROSITE" id="PS51318">
    <property type="entry name" value="TAT"/>
    <property type="match status" value="1"/>
</dbReference>
<dbReference type="SUPFAM" id="SSF56281">
    <property type="entry name" value="Metallo-hydrolase/oxidoreductase"/>
    <property type="match status" value="1"/>
</dbReference>
<keyword evidence="1" id="KW-0378">Hydrolase</keyword>
<sequence>MNSSRRLFLQQTALASFSPLATSASSANGLEQTEDKTGMRLILLGTAGGPTPKKNRAAPAQMILINGEAYVIDCGNGVAQQIVKAGVKLSAVRHVFLTHHHSDHNADYGNLMLLAWAADLNHRIDTYGPAPIKRMTQQFLAMNDFDIQTRIHDEGRHPLKALIVPHEIPHSMKNGGLVLHNEQIKVTAAQVVHPPIRPALAYRFEHMGKSIVISGDTTYSENLIKLAKNADVLVHEIMHTPALDQLLATEPNATRLKEHLLASHSTAEQVGRVASEAKVKKLVLSHFVPGGYPYLEDSVWLNAVRPYFNGEIIVGSDLLEIAV</sequence>
<protein>
    <submittedName>
        <fullName evidence="3">MBL fold metallo-hydrolase</fullName>
    </submittedName>
</protein>
<dbReference type="InterPro" id="IPR006311">
    <property type="entry name" value="TAT_signal"/>
</dbReference>
<dbReference type="GO" id="GO:0042781">
    <property type="term" value="F:3'-tRNA processing endoribonuclease activity"/>
    <property type="evidence" value="ECO:0007669"/>
    <property type="project" value="TreeGrafter"/>
</dbReference>
<dbReference type="AlphaFoldDB" id="A0A941E0P3"/>
<evidence type="ECO:0000313" key="3">
    <source>
        <dbReference type="EMBL" id="MBR7798509.1"/>
    </source>
</evidence>
<name>A0A941E0P3_9BURK</name>
<dbReference type="EMBL" id="JAGSPJ010000001">
    <property type="protein sequence ID" value="MBR7798509.1"/>
    <property type="molecule type" value="Genomic_DNA"/>
</dbReference>
<feature type="domain" description="Metallo-beta-lactamase" evidence="2">
    <location>
        <begin position="70"/>
        <end position="287"/>
    </location>
</feature>
<dbReference type="PANTHER" id="PTHR46018:SF2">
    <property type="entry name" value="ZINC PHOSPHODIESTERASE ELAC PROTEIN 1"/>
    <property type="match status" value="1"/>
</dbReference>
<dbReference type="Proteomes" id="UP000678545">
    <property type="component" value="Unassembled WGS sequence"/>
</dbReference>
<evidence type="ECO:0000313" key="4">
    <source>
        <dbReference type="Proteomes" id="UP000678545"/>
    </source>
</evidence>
<keyword evidence="4" id="KW-1185">Reference proteome</keyword>
<dbReference type="InterPro" id="IPR001279">
    <property type="entry name" value="Metallo-B-lactamas"/>
</dbReference>
<reference evidence="3" key="1">
    <citation type="submission" date="2021-04" db="EMBL/GenBank/DDBJ databases">
        <title>novel species isolated from subtropical streams in China.</title>
        <authorList>
            <person name="Lu H."/>
        </authorList>
    </citation>
    <scope>NUCLEOTIDE SEQUENCE</scope>
    <source>
        <strain evidence="3">FT137W</strain>
    </source>
</reference>
<evidence type="ECO:0000259" key="2">
    <source>
        <dbReference type="Pfam" id="PF12706"/>
    </source>
</evidence>
<gene>
    <name evidence="3" type="ORF">KDM90_00605</name>
</gene>
<dbReference type="Pfam" id="PF12706">
    <property type="entry name" value="Lactamase_B_2"/>
    <property type="match status" value="1"/>
</dbReference>
<proteinExistence type="predicted"/>